<dbReference type="SUPFAM" id="SSF51351">
    <property type="entry name" value="Triosephosphate isomerase (TIM)"/>
    <property type="match status" value="1"/>
</dbReference>
<keyword evidence="1 2" id="KW-0413">Isomerase</keyword>
<dbReference type="Pfam" id="PF00121">
    <property type="entry name" value="TIM"/>
    <property type="match status" value="1"/>
</dbReference>
<comment type="caution">
    <text evidence="2">The sequence shown here is derived from an EMBL/GenBank/DDBJ whole genome shotgun (WGS) entry which is preliminary data.</text>
</comment>
<evidence type="ECO:0000256" key="1">
    <source>
        <dbReference type="ARBA" id="ARBA00023235"/>
    </source>
</evidence>
<evidence type="ECO:0000313" key="3">
    <source>
        <dbReference type="Proteomes" id="UP000287239"/>
    </source>
</evidence>
<dbReference type="InterPro" id="IPR013785">
    <property type="entry name" value="Aldolase_TIM"/>
</dbReference>
<dbReference type="AlphaFoldDB" id="A0A429ZVV2"/>
<keyword evidence="3" id="KW-1185">Reference proteome</keyword>
<proteinExistence type="predicted"/>
<reference evidence="2 3" key="1">
    <citation type="submission" date="2017-05" db="EMBL/GenBank/DDBJ databases">
        <title>Vagococcus spp. assemblies.</title>
        <authorList>
            <person name="Gulvik C.A."/>
        </authorList>
    </citation>
    <scope>NUCLEOTIDE SEQUENCE [LARGE SCALE GENOMIC DNA]</scope>
    <source>
        <strain evidence="2 3">NCFB 2777</strain>
    </source>
</reference>
<evidence type="ECO:0000313" key="2">
    <source>
        <dbReference type="EMBL" id="RST97893.1"/>
    </source>
</evidence>
<dbReference type="EMBL" id="NGJU01000001">
    <property type="protein sequence ID" value="RST97893.1"/>
    <property type="molecule type" value="Genomic_DNA"/>
</dbReference>
<gene>
    <name evidence="2" type="ORF">CBF35_00960</name>
</gene>
<dbReference type="GO" id="GO:0004807">
    <property type="term" value="F:triose-phosphate isomerase activity"/>
    <property type="evidence" value="ECO:0007669"/>
    <property type="project" value="InterPro"/>
</dbReference>
<accession>A0A429ZVV2</accession>
<dbReference type="Proteomes" id="UP000287239">
    <property type="component" value="Unassembled WGS sequence"/>
</dbReference>
<dbReference type="PROSITE" id="PS51440">
    <property type="entry name" value="TIM_2"/>
    <property type="match status" value="1"/>
</dbReference>
<dbReference type="Gene3D" id="3.20.20.70">
    <property type="entry name" value="Aldolase class I"/>
    <property type="match status" value="1"/>
</dbReference>
<dbReference type="NCBIfam" id="NF003302">
    <property type="entry name" value="PRK04302.1"/>
    <property type="match status" value="1"/>
</dbReference>
<organism evidence="2 3">
    <name type="scientific">Vagococcus salmoninarum</name>
    <dbReference type="NCBI Taxonomy" id="2739"/>
    <lineage>
        <taxon>Bacteria</taxon>
        <taxon>Bacillati</taxon>
        <taxon>Bacillota</taxon>
        <taxon>Bacilli</taxon>
        <taxon>Lactobacillales</taxon>
        <taxon>Enterococcaceae</taxon>
        <taxon>Vagococcus</taxon>
    </lineage>
</organism>
<dbReference type="InterPro" id="IPR000652">
    <property type="entry name" value="Triosephosphate_isomerase"/>
</dbReference>
<sequence>MLNKLRTPFFVVNPKAYLYGKEALALAKVANDLAEKHDLDVLFTGQHVDLSNLASQNPNLLITAQHMDGFPAGRGMGHILPAGLAEAGVKAVFLNHAEHPQTLGELVKSLEYAREYDILSIVCANSYEEVRAIAVLKPDVMVCEPNELIGTGQTSDSTYMLETQGIIKELSPRTQVLQAAGISTVADVARAFELGAEGTGGTSGIVCADNPVAVLTEMLEKTATFKEGV</sequence>
<protein>
    <submittedName>
        <fullName evidence="2">Triose-phosphate isomerase</fullName>
    </submittedName>
</protein>
<dbReference type="OrthoDB" id="2571246at2"/>
<name>A0A429ZVV2_9ENTE</name>
<dbReference type="InterPro" id="IPR035990">
    <property type="entry name" value="TIM_sf"/>
</dbReference>